<evidence type="ECO:0008006" key="3">
    <source>
        <dbReference type="Google" id="ProtNLM"/>
    </source>
</evidence>
<evidence type="ECO:0000313" key="1">
    <source>
        <dbReference type="EMBL" id="NDO90132.1"/>
    </source>
</evidence>
<organism evidence="1 2">
    <name type="scientific">Cellulosimicrobium composti</name>
    <dbReference type="NCBI Taxonomy" id="2672572"/>
    <lineage>
        <taxon>Bacteria</taxon>
        <taxon>Bacillati</taxon>
        <taxon>Actinomycetota</taxon>
        <taxon>Actinomycetes</taxon>
        <taxon>Micrococcales</taxon>
        <taxon>Promicromonosporaceae</taxon>
        <taxon>Cellulosimicrobium</taxon>
    </lineage>
</organism>
<protein>
    <recommendedName>
        <fullName evidence="3">Type II toxin-antitoxin system Phd/YefM family antitoxin</fullName>
    </recommendedName>
</protein>
<sequence length="100" mass="10904">MTSYVEIANLGHVAQEAVHELRVHGGQVPITRLGRPTGAHMVVAEPDASVTLPDAIEEARRLLAAFDDVRPDDMADAFHIHAYNELTIVLRDLLDALGAR</sequence>
<keyword evidence="2" id="KW-1185">Reference proteome</keyword>
<proteinExistence type="predicted"/>
<reference evidence="1 2" key="1">
    <citation type="journal article" date="2021" name="Arch. Microbiol.">
        <title>Cellulosimicrobium fucosivorans sp. nov., isolated from San Elijo Lagoon, contains a fucose metabolic pathway linked to carotenoid production.</title>
        <authorList>
            <person name="Aviles F.A."/>
            <person name="Kyndt J.A."/>
        </authorList>
    </citation>
    <scope>NUCLEOTIDE SEQUENCE [LARGE SCALE GENOMIC DNA]</scope>
    <source>
        <strain evidence="1 2">SE3</strain>
    </source>
</reference>
<evidence type="ECO:0000313" key="2">
    <source>
        <dbReference type="Proteomes" id="UP000471672"/>
    </source>
</evidence>
<dbReference type="Proteomes" id="UP000471672">
    <property type="component" value="Unassembled WGS sequence"/>
</dbReference>
<comment type="caution">
    <text evidence="1">The sequence shown here is derived from an EMBL/GenBank/DDBJ whole genome shotgun (WGS) entry which is preliminary data.</text>
</comment>
<accession>A0ABX0BBZ9</accession>
<gene>
    <name evidence="1" type="ORF">GYH36_11765</name>
</gene>
<dbReference type="RefSeq" id="WP_162289930.1">
    <property type="nucleotide sequence ID" value="NZ_JAAFAN010000037.1"/>
</dbReference>
<name>A0ABX0BBZ9_9MICO</name>
<dbReference type="EMBL" id="JAAFAN010000037">
    <property type="protein sequence ID" value="NDO90132.1"/>
    <property type="molecule type" value="Genomic_DNA"/>
</dbReference>